<proteinExistence type="predicted"/>
<protein>
    <submittedName>
        <fullName evidence="1">Uncharacterized protein</fullName>
    </submittedName>
</protein>
<gene>
    <name evidence="1" type="ORF">A0J61_06132</name>
</gene>
<accession>A0A1C7NB07</accession>
<evidence type="ECO:0000313" key="2">
    <source>
        <dbReference type="Proteomes" id="UP000093000"/>
    </source>
</evidence>
<sequence>MKFRNCIDQASARKTRFRASSNSQQLKSLGFEIQQIVFNRFQCQQGSQDVYSDSSIKTKDYTTKHNQNNARLPQNKC</sequence>
<dbReference type="AlphaFoldDB" id="A0A1C7NB07"/>
<organism evidence="1 2">
    <name type="scientific">Choanephora cucurbitarum</name>
    <dbReference type="NCBI Taxonomy" id="101091"/>
    <lineage>
        <taxon>Eukaryota</taxon>
        <taxon>Fungi</taxon>
        <taxon>Fungi incertae sedis</taxon>
        <taxon>Mucoromycota</taxon>
        <taxon>Mucoromycotina</taxon>
        <taxon>Mucoromycetes</taxon>
        <taxon>Mucorales</taxon>
        <taxon>Mucorineae</taxon>
        <taxon>Choanephoraceae</taxon>
        <taxon>Choanephoroideae</taxon>
        <taxon>Choanephora</taxon>
    </lineage>
</organism>
<reference evidence="1 2" key="1">
    <citation type="submission" date="2016-03" db="EMBL/GenBank/DDBJ databases">
        <title>Choanephora cucurbitarum.</title>
        <authorList>
            <person name="Min B."/>
            <person name="Park H."/>
            <person name="Park J.-H."/>
            <person name="Shin H.-D."/>
            <person name="Choi I.-G."/>
        </authorList>
    </citation>
    <scope>NUCLEOTIDE SEQUENCE [LARGE SCALE GENOMIC DNA]</scope>
    <source>
        <strain evidence="1 2">KUS-F28377</strain>
    </source>
</reference>
<dbReference type="Proteomes" id="UP000093000">
    <property type="component" value="Unassembled WGS sequence"/>
</dbReference>
<dbReference type="InParanoid" id="A0A1C7NB07"/>
<keyword evidence="2" id="KW-1185">Reference proteome</keyword>
<evidence type="ECO:0000313" key="1">
    <source>
        <dbReference type="EMBL" id="OBZ85826.1"/>
    </source>
</evidence>
<comment type="caution">
    <text evidence="1">The sequence shown here is derived from an EMBL/GenBank/DDBJ whole genome shotgun (WGS) entry which is preliminary data.</text>
</comment>
<name>A0A1C7NB07_9FUNG</name>
<dbReference type="EMBL" id="LUGH01000355">
    <property type="protein sequence ID" value="OBZ85826.1"/>
    <property type="molecule type" value="Genomic_DNA"/>
</dbReference>